<comment type="caution">
    <text evidence="1">The sequence shown here is derived from an EMBL/GenBank/DDBJ whole genome shotgun (WGS) entry which is preliminary data.</text>
</comment>
<reference evidence="2" key="1">
    <citation type="journal article" date="2023" name="G3 (Bethesda)">
        <title>Genome assembly and association tests identify interacting loci associated with vigor, precocity, and sex in interspecific pistachio rootstocks.</title>
        <authorList>
            <person name="Palmer W."/>
            <person name="Jacygrad E."/>
            <person name="Sagayaradj S."/>
            <person name="Cavanaugh K."/>
            <person name="Han R."/>
            <person name="Bertier L."/>
            <person name="Beede B."/>
            <person name="Kafkas S."/>
            <person name="Golino D."/>
            <person name="Preece J."/>
            <person name="Michelmore R."/>
        </authorList>
    </citation>
    <scope>NUCLEOTIDE SEQUENCE [LARGE SCALE GENOMIC DNA]</scope>
</reference>
<proteinExistence type="predicted"/>
<evidence type="ECO:0000313" key="1">
    <source>
        <dbReference type="EMBL" id="KAJ0031634.1"/>
    </source>
</evidence>
<organism evidence="1 2">
    <name type="scientific">Pistacia integerrima</name>
    <dbReference type="NCBI Taxonomy" id="434235"/>
    <lineage>
        <taxon>Eukaryota</taxon>
        <taxon>Viridiplantae</taxon>
        <taxon>Streptophyta</taxon>
        <taxon>Embryophyta</taxon>
        <taxon>Tracheophyta</taxon>
        <taxon>Spermatophyta</taxon>
        <taxon>Magnoliopsida</taxon>
        <taxon>eudicotyledons</taxon>
        <taxon>Gunneridae</taxon>
        <taxon>Pentapetalae</taxon>
        <taxon>rosids</taxon>
        <taxon>malvids</taxon>
        <taxon>Sapindales</taxon>
        <taxon>Anacardiaceae</taxon>
        <taxon>Pistacia</taxon>
    </lineage>
</organism>
<name>A0ACC0Y954_9ROSI</name>
<dbReference type="Proteomes" id="UP001163603">
    <property type="component" value="Chromosome 8"/>
</dbReference>
<accession>A0ACC0Y954</accession>
<sequence>MGALEKPDHHHHHHLHDAQEEEEEALSLCDFPLDENNGNNFQETTTRSHTSSSSSTEPGDPEFFEFLSNLSSEMRAAEDIIFCGKLIPLNINEQNPPVYHHHHQQQQQQFSSKGFTKSSIYEHRHGDFRRRSESLSDKILRSSRSLDYQKLHHFDMERNSSVRSVGKSDNVNKIRAVKPWWYLLMFGMVKFPPEMDLRDIKSRQFRRNSSVMFPSLDAAGNFPVNRSSTAGGKTSWRFLKALSCKDDASVAVTTPLCMPHA</sequence>
<protein>
    <submittedName>
        <fullName evidence="1">Uncharacterized protein</fullName>
    </submittedName>
</protein>
<evidence type="ECO:0000313" key="2">
    <source>
        <dbReference type="Proteomes" id="UP001163603"/>
    </source>
</evidence>
<gene>
    <name evidence="1" type="ORF">Pint_14129</name>
</gene>
<keyword evidence="2" id="KW-1185">Reference proteome</keyword>
<dbReference type="EMBL" id="CM047743">
    <property type="protein sequence ID" value="KAJ0031634.1"/>
    <property type="molecule type" value="Genomic_DNA"/>
</dbReference>